<reference evidence="7 8" key="1">
    <citation type="journal article" date="2014" name="Antonie Van Leeuwenhoek">
        <title>Hyphomonas beringensis sp. nov. and Hyphomonas chukchiensis sp. nov., isolated from surface seawater of the Bering Sea and Chukchi Sea.</title>
        <authorList>
            <person name="Li C."/>
            <person name="Lai Q."/>
            <person name="Li G."/>
            <person name="Dong C."/>
            <person name="Wang J."/>
            <person name="Liao Y."/>
            <person name="Shao Z."/>
        </authorList>
    </citation>
    <scope>NUCLEOTIDE SEQUENCE [LARGE SCALE GENOMIC DNA]</scope>
    <source>
        <strain evidence="7 8">PS728</strain>
    </source>
</reference>
<dbReference type="Pfam" id="PF00520">
    <property type="entry name" value="Ion_trans"/>
    <property type="match status" value="1"/>
</dbReference>
<dbReference type="EMBL" id="ARYM01000004">
    <property type="protein sequence ID" value="KCZ99708.1"/>
    <property type="molecule type" value="Genomic_DNA"/>
</dbReference>
<evidence type="ECO:0000256" key="3">
    <source>
        <dbReference type="ARBA" id="ARBA00022989"/>
    </source>
</evidence>
<accession>A0A062VGZ3</accession>
<evidence type="ECO:0000256" key="2">
    <source>
        <dbReference type="ARBA" id="ARBA00022692"/>
    </source>
</evidence>
<keyword evidence="8" id="KW-1185">Reference proteome</keyword>
<evidence type="ECO:0000256" key="1">
    <source>
        <dbReference type="ARBA" id="ARBA00004141"/>
    </source>
</evidence>
<dbReference type="InterPro" id="IPR027359">
    <property type="entry name" value="Volt_channel_dom_sf"/>
</dbReference>
<dbReference type="InterPro" id="IPR005821">
    <property type="entry name" value="Ion_trans_dom"/>
</dbReference>
<evidence type="ECO:0000256" key="5">
    <source>
        <dbReference type="SAM" id="Phobius"/>
    </source>
</evidence>
<evidence type="ECO:0000259" key="6">
    <source>
        <dbReference type="Pfam" id="PF00520"/>
    </source>
</evidence>
<evidence type="ECO:0000313" key="7">
    <source>
        <dbReference type="EMBL" id="KCZ99708.1"/>
    </source>
</evidence>
<feature type="transmembrane region" description="Helical" evidence="5">
    <location>
        <begin position="204"/>
        <end position="229"/>
    </location>
</feature>
<keyword evidence="4 5" id="KW-0472">Membrane</keyword>
<dbReference type="Proteomes" id="UP000027100">
    <property type="component" value="Unassembled WGS sequence"/>
</dbReference>
<feature type="transmembrane region" description="Helical" evidence="5">
    <location>
        <begin position="23"/>
        <end position="44"/>
    </location>
</feature>
<protein>
    <submittedName>
        <fullName evidence="7">Cation channel family protein</fullName>
    </submittedName>
</protein>
<name>A0A062VGZ3_9PROT</name>
<evidence type="ECO:0000256" key="4">
    <source>
        <dbReference type="ARBA" id="ARBA00023136"/>
    </source>
</evidence>
<gene>
    <name evidence="7" type="ORF">HPO_04955</name>
</gene>
<dbReference type="AlphaFoldDB" id="A0A062VGZ3"/>
<evidence type="ECO:0000313" key="8">
    <source>
        <dbReference type="Proteomes" id="UP000027100"/>
    </source>
</evidence>
<dbReference type="Gene3D" id="1.10.287.70">
    <property type="match status" value="1"/>
</dbReference>
<sequence length="287" mass="32064">MPKATLDETTHYSGAEAFIERSAVRSTIMTLIVLNAIVLGVLTYSEALPGWLVAGLNFFDTVVTLIFVAEILFKLFVYRLQFFKLGWNWFDFIVVGVSLIPGGSAFTVLRALRVLRLLRLLHFIPTMKRITEALLTALPGMGAILAILGLVFYVSVVMATYLFSGSQNTENFSTLTASSLTMFEVLTMEGWNGHMRDLLDEYPWAWAFFIPFILFTVWAILNLFTAVIVDSLQEGAIEKVLDAEGKISDELEAQETLEAKRHRELLRLIADLRAEVQELKAGRGGTG</sequence>
<dbReference type="GO" id="GO:0005248">
    <property type="term" value="F:voltage-gated sodium channel activity"/>
    <property type="evidence" value="ECO:0007669"/>
    <property type="project" value="TreeGrafter"/>
</dbReference>
<dbReference type="PANTHER" id="PTHR10037">
    <property type="entry name" value="VOLTAGE-GATED CATION CHANNEL CALCIUM AND SODIUM"/>
    <property type="match status" value="1"/>
</dbReference>
<dbReference type="PANTHER" id="PTHR10037:SF62">
    <property type="entry name" value="SODIUM CHANNEL PROTEIN 60E"/>
    <property type="match status" value="1"/>
</dbReference>
<dbReference type="SUPFAM" id="SSF81324">
    <property type="entry name" value="Voltage-gated potassium channels"/>
    <property type="match status" value="1"/>
</dbReference>
<feature type="transmembrane region" description="Helical" evidence="5">
    <location>
        <begin position="89"/>
        <end position="112"/>
    </location>
</feature>
<keyword evidence="3 5" id="KW-1133">Transmembrane helix</keyword>
<dbReference type="RefSeq" id="WP_051612304.1">
    <property type="nucleotide sequence ID" value="NZ_ARYM01000004.1"/>
</dbReference>
<feature type="transmembrane region" description="Helical" evidence="5">
    <location>
        <begin position="133"/>
        <end position="163"/>
    </location>
</feature>
<dbReference type="InterPro" id="IPR043203">
    <property type="entry name" value="VGCC_Ca_Na"/>
</dbReference>
<keyword evidence="2 5" id="KW-0812">Transmembrane</keyword>
<dbReference type="Gene3D" id="1.20.120.350">
    <property type="entry name" value="Voltage-gated potassium channels. Chain C"/>
    <property type="match status" value="1"/>
</dbReference>
<feature type="transmembrane region" description="Helical" evidence="5">
    <location>
        <begin position="51"/>
        <end position="77"/>
    </location>
</feature>
<dbReference type="PATRIC" id="fig|1280954.3.peg.1014"/>
<dbReference type="OrthoDB" id="5297065at2"/>
<comment type="caution">
    <text evidence="7">The sequence shown here is derived from an EMBL/GenBank/DDBJ whole genome shotgun (WGS) entry which is preliminary data.</text>
</comment>
<dbReference type="GO" id="GO:0001518">
    <property type="term" value="C:voltage-gated sodium channel complex"/>
    <property type="evidence" value="ECO:0007669"/>
    <property type="project" value="TreeGrafter"/>
</dbReference>
<organism evidence="7 8">
    <name type="scientific">Hyphomonas polymorpha PS728</name>
    <dbReference type="NCBI Taxonomy" id="1280954"/>
    <lineage>
        <taxon>Bacteria</taxon>
        <taxon>Pseudomonadati</taxon>
        <taxon>Pseudomonadota</taxon>
        <taxon>Alphaproteobacteria</taxon>
        <taxon>Hyphomonadales</taxon>
        <taxon>Hyphomonadaceae</taxon>
        <taxon>Hyphomonas</taxon>
    </lineage>
</organism>
<dbReference type="eggNOG" id="ENOG502Z7ZD">
    <property type="taxonomic scope" value="Bacteria"/>
</dbReference>
<comment type="subcellular location">
    <subcellularLocation>
        <location evidence="1">Membrane</location>
        <topology evidence="1">Multi-pass membrane protein</topology>
    </subcellularLocation>
</comment>
<feature type="domain" description="Ion transport" evidence="6">
    <location>
        <begin position="26"/>
        <end position="235"/>
    </location>
</feature>
<proteinExistence type="predicted"/>